<feature type="domain" description="J" evidence="2">
    <location>
        <begin position="164"/>
        <end position="225"/>
    </location>
</feature>
<dbReference type="PANTHER" id="PTHR44145">
    <property type="entry name" value="DNAJ HOMOLOG SUBFAMILY A MEMBER 3, MITOCHONDRIAL"/>
    <property type="match status" value="1"/>
</dbReference>
<sequence length="225" mass="27233">MKKKSSHFSSHVLDAWIYDFFEIPVVSIPEQLSELNIEKLELPFKEAYKKLKIYDVEIKDKKHFKFLNILYSFILEVFENKRVFIKESNNNFRKKTSEKKSNPFKDKEEWFDNIFGKGTKFNPFTENSSNSKFNDKKNPFDDFFGKDKNTFNQKPDNSEYFSDEVYLIFEIEKRPKNKISFEEIRKKYKQFALIYHPDRNGGDEEKTEKFKKIKNIYDILEGYYN</sequence>
<accession>A0A6C0AE80</accession>
<evidence type="ECO:0000256" key="1">
    <source>
        <dbReference type="ARBA" id="ARBA00023186"/>
    </source>
</evidence>
<dbReference type="CDD" id="cd06257">
    <property type="entry name" value="DnaJ"/>
    <property type="match status" value="1"/>
</dbReference>
<dbReference type="SMART" id="SM00271">
    <property type="entry name" value="DnaJ"/>
    <property type="match status" value="1"/>
</dbReference>
<evidence type="ECO:0000259" key="2">
    <source>
        <dbReference type="PROSITE" id="PS50076"/>
    </source>
</evidence>
<dbReference type="Gene3D" id="1.10.287.110">
    <property type="entry name" value="DnaJ domain"/>
    <property type="match status" value="1"/>
</dbReference>
<reference evidence="3" key="1">
    <citation type="journal article" date="2020" name="Nature">
        <title>Giant virus diversity and host interactions through global metagenomics.</title>
        <authorList>
            <person name="Schulz F."/>
            <person name="Roux S."/>
            <person name="Paez-Espino D."/>
            <person name="Jungbluth S."/>
            <person name="Walsh D.A."/>
            <person name="Denef V.J."/>
            <person name="McMahon K.D."/>
            <person name="Konstantinidis K.T."/>
            <person name="Eloe-Fadrosh E.A."/>
            <person name="Kyrpides N.C."/>
            <person name="Woyke T."/>
        </authorList>
    </citation>
    <scope>NUCLEOTIDE SEQUENCE</scope>
    <source>
        <strain evidence="3">GVMAG-S-1021933-23</strain>
    </source>
</reference>
<name>A0A6C0AE80_9ZZZZ</name>
<dbReference type="PANTHER" id="PTHR44145:SF3">
    <property type="entry name" value="DNAJ HOMOLOG SUBFAMILY A MEMBER 3, MITOCHONDRIAL"/>
    <property type="match status" value="1"/>
</dbReference>
<dbReference type="InterPro" id="IPR001623">
    <property type="entry name" value="DnaJ_domain"/>
</dbReference>
<dbReference type="Pfam" id="PF00226">
    <property type="entry name" value="DnaJ"/>
    <property type="match status" value="1"/>
</dbReference>
<dbReference type="PROSITE" id="PS50076">
    <property type="entry name" value="DNAJ_2"/>
    <property type="match status" value="1"/>
</dbReference>
<organism evidence="3">
    <name type="scientific">viral metagenome</name>
    <dbReference type="NCBI Taxonomy" id="1070528"/>
    <lineage>
        <taxon>unclassified sequences</taxon>
        <taxon>metagenomes</taxon>
        <taxon>organismal metagenomes</taxon>
    </lineage>
</organism>
<protein>
    <recommendedName>
        <fullName evidence="2">J domain-containing protein</fullName>
    </recommendedName>
</protein>
<proteinExistence type="predicted"/>
<evidence type="ECO:0000313" key="3">
    <source>
        <dbReference type="EMBL" id="QHS78049.1"/>
    </source>
</evidence>
<dbReference type="InterPro" id="IPR051938">
    <property type="entry name" value="Apopto_cytoskel_mod"/>
</dbReference>
<dbReference type="SUPFAM" id="SSF46565">
    <property type="entry name" value="Chaperone J-domain"/>
    <property type="match status" value="1"/>
</dbReference>
<dbReference type="InterPro" id="IPR036869">
    <property type="entry name" value="J_dom_sf"/>
</dbReference>
<dbReference type="EMBL" id="MN740594">
    <property type="protein sequence ID" value="QHS78049.1"/>
    <property type="molecule type" value="Genomic_DNA"/>
</dbReference>
<keyword evidence="1" id="KW-0143">Chaperone</keyword>
<dbReference type="AlphaFoldDB" id="A0A6C0AE80"/>